<proteinExistence type="predicted"/>
<evidence type="ECO:0000313" key="3">
    <source>
        <dbReference type="EMBL" id="WLR43015.1"/>
    </source>
</evidence>
<dbReference type="Gene3D" id="2.30.30.90">
    <property type="match status" value="1"/>
</dbReference>
<evidence type="ECO:0000256" key="1">
    <source>
        <dbReference type="ARBA" id="ARBA00023004"/>
    </source>
</evidence>
<protein>
    <submittedName>
        <fullName evidence="3">FeoA family protein</fullName>
    </submittedName>
</protein>
<keyword evidence="1" id="KW-0408">Iron</keyword>
<organism evidence="3 4">
    <name type="scientific">Bacillus carboniphilus</name>
    <dbReference type="NCBI Taxonomy" id="86663"/>
    <lineage>
        <taxon>Bacteria</taxon>
        <taxon>Bacillati</taxon>
        <taxon>Bacillota</taxon>
        <taxon>Bacilli</taxon>
        <taxon>Bacillales</taxon>
        <taxon>Bacillaceae</taxon>
        <taxon>Bacillus</taxon>
    </lineage>
</organism>
<gene>
    <name evidence="3" type="ORF">LC087_01990</name>
</gene>
<accession>A0ABY9JUF5</accession>
<keyword evidence="4" id="KW-1185">Reference proteome</keyword>
<dbReference type="InterPro" id="IPR007167">
    <property type="entry name" value="Fe-transptr_FeoA-like"/>
</dbReference>
<dbReference type="Pfam" id="PF04023">
    <property type="entry name" value="FeoA"/>
    <property type="match status" value="1"/>
</dbReference>
<dbReference type="RefSeq" id="WP_306019845.1">
    <property type="nucleotide sequence ID" value="NZ_CP129013.1"/>
</dbReference>
<reference evidence="3 4" key="1">
    <citation type="submission" date="2023-06" db="EMBL/GenBank/DDBJ databases">
        <title>Five Gram-positive bacteria isolated from mangrove sediments in Shenzhen, Guangdong, China.</title>
        <authorList>
            <person name="Yu S."/>
            <person name="Zheng W."/>
            <person name="Huang Y."/>
        </authorList>
    </citation>
    <scope>NUCLEOTIDE SEQUENCE [LARGE SCALE GENOMIC DNA]</scope>
    <source>
        <strain evidence="3 4">SaN35-3</strain>
    </source>
</reference>
<dbReference type="Proteomes" id="UP001197974">
    <property type="component" value="Chromosome"/>
</dbReference>
<sequence length="75" mass="8729">MYLNQVKRGESVFIDDMSELKPVIEKRLRQLGITIEKEVKVIKALLFRGPITIQVNDFQLAIRYKDVARIGVKKK</sequence>
<evidence type="ECO:0000313" key="4">
    <source>
        <dbReference type="Proteomes" id="UP001197974"/>
    </source>
</evidence>
<name>A0ABY9JUF5_9BACI</name>
<dbReference type="InterPro" id="IPR008988">
    <property type="entry name" value="Transcriptional_repressor_C"/>
</dbReference>
<feature type="domain" description="Ferrous iron transporter FeoA-like" evidence="2">
    <location>
        <begin position="1"/>
        <end position="74"/>
    </location>
</feature>
<dbReference type="EMBL" id="CP129013">
    <property type="protein sequence ID" value="WLR43015.1"/>
    <property type="molecule type" value="Genomic_DNA"/>
</dbReference>
<dbReference type="InterPro" id="IPR038157">
    <property type="entry name" value="FeoA_core_dom"/>
</dbReference>
<dbReference type="SMART" id="SM00899">
    <property type="entry name" value="FeoA"/>
    <property type="match status" value="1"/>
</dbReference>
<evidence type="ECO:0000259" key="2">
    <source>
        <dbReference type="SMART" id="SM00899"/>
    </source>
</evidence>
<dbReference type="SUPFAM" id="SSF50037">
    <property type="entry name" value="C-terminal domain of transcriptional repressors"/>
    <property type="match status" value="1"/>
</dbReference>